<evidence type="ECO:0000313" key="3">
    <source>
        <dbReference type="Proteomes" id="UP001501302"/>
    </source>
</evidence>
<dbReference type="InterPro" id="IPR038668">
    <property type="entry name" value="Lipid-bd_sf"/>
</dbReference>
<reference evidence="3" key="1">
    <citation type="journal article" date="2019" name="Int. J. Syst. Evol. Microbiol.">
        <title>The Global Catalogue of Microorganisms (GCM) 10K type strain sequencing project: providing services to taxonomists for standard genome sequencing and annotation.</title>
        <authorList>
            <consortium name="The Broad Institute Genomics Platform"/>
            <consortium name="The Broad Institute Genome Sequencing Center for Infectious Disease"/>
            <person name="Wu L."/>
            <person name="Ma J."/>
        </authorList>
    </citation>
    <scope>NUCLEOTIDE SEQUENCE [LARGE SCALE GENOMIC DNA]</scope>
    <source>
        <strain evidence="3">JCM 18285</strain>
    </source>
</reference>
<dbReference type="Pfam" id="PF12888">
    <property type="entry name" value="Lipid_bd"/>
    <property type="match status" value="1"/>
</dbReference>
<keyword evidence="1" id="KW-0732">Signal</keyword>
<dbReference type="RefSeq" id="WP_345192188.1">
    <property type="nucleotide sequence ID" value="NZ_BAABJJ010000034.1"/>
</dbReference>
<dbReference type="PROSITE" id="PS51257">
    <property type="entry name" value="PROKAR_LIPOPROTEIN"/>
    <property type="match status" value="1"/>
</dbReference>
<feature type="signal peptide" evidence="1">
    <location>
        <begin position="1"/>
        <end position="20"/>
    </location>
</feature>
<dbReference type="EMBL" id="BAABJJ010000034">
    <property type="protein sequence ID" value="GAA4948783.1"/>
    <property type="molecule type" value="Genomic_DNA"/>
</dbReference>
<organism evidence="2 3">
    <name type="scientific">Algibacter agarivorans</name>
    <dbReference type="NCBI Taxonomy" id="1109741"/>
    <lineage>
        <taxon>Bacteria</taxon>
        <taxon>Pseudomonadati</taxon>
        <taxon>Bacteroidota</taxon>
        <taxon>Flavobacteriia</taxon>
        <taxon>Flavobacteriales</taxon>
        <taxon>Flavobacteriaceae</taxon>
        <taxon>Algibacter</taxon>
    </lineage>
</organism>
<protein>
    <recommendedName>
        <fullName evidence="4">Lipid-binding hydrolase</fullName>
    </recommendedName>
</protein>
<evidence type="ECO:0000313" key="2">
    <source>
        <dbReference type="EMBL" id="GAA4948783.1"/>
    </source>
</evidence>
<dbReference type="Proteomes" id="UP001501302">
    <property type="component" value="Unassembled WGS sequence"/>
</dbReference>
<dbReference type="InterPro" id="IPR024404">
    <property type="entry name" value="Lipid-bd_put"/>
</dbReference>
<dbReference type="Gene3D" id="2.40.128.220">
    <property type="match status" value="1"/>
</dbReference>
<evidence type="ECO:0008006" key="4">
    <source>
        <dbReference type="Google" id="ProtNLM"/>
    </source>
</evidence>
<comment type="caution">
    <text evidence="2">The sequence shown here is derived from an EMBL/GenBank/DDBJ whole genome shotgun (WGS) entry which is preliminary data.</text>
</comment>
<evidence type="ECO:0000256" key="1">
    <source>
        <dbReference type="SAM" id="SignalP"/>
    </source>
</evidence>
<name>A0ABP9GP75_9FLAO</name>
<gene>
    <name evidence="2" type="ORF">GCM10023314_22590</name>
</gene>
<accession>A0ABP9GP75</accession>
<keyword evidence="3" id="KW-1185">Reference proteome</keyword>
<sequence>MKNKIIYLLLIAVFSTTIFSCEEDIEIWDSNTLDYSGTYFWQLYDETNTDLYVDYDHAIQILIYNTSDNKENEVWIEDTDHVFPLKSKFSFTGNSSAFSSTDSDFANLTNNEAVIDPDEPDDKPTGLNQEVTVDTDYIRSSIIEGKILPNAGTTTSGNPVDSLYIKIKLYSGTVTYSSIEVPVAKRADPEVEEFDWEFSSATYDNTLDETYVISGHRKTGFSEDDH</sequence>
<proteinExistence type="predicted"/>
<feature type="chain" id="PRO_5046611811" description="Lipid-binding hydrolase" evidence="1">
    <location>
        <begin position="21"/>
        <end position="226"/>
    </location>
</feature>